<organism evidence="5 6">
    <name type="scientific">Candidatus Ordinivivax streblomastigis</name>
    <dbReference type="NCBI Taxonomy" id="2540710"/>
    <lineage>
        <taxon>Bacteria</taxon>
        <taxon>Pseudomonadati</taxon>
        <taxon>Bacteroidota</taxon>
        <taxon>Bacteroidia</taxon>
        <taxon>Bacteroidales</taxon>
        <taxon>Candidatus Ordinivivax</taxon>
    </lineage>
</organism>
<accession>A0A5M8P2H5</accession>
<evidence type="ECO:0000256" key="2">
    <source>
        <dbReference type="ARBA" id="ARBA00022840"/>
    </source>
</evidence>
<feature type="domain" description="Zeta toxin" evidence="4">
    <location>
        <begin position="3"/>
        <end position="114"/>
    </location>
</feature>
<dbReference type="Proteomes" id="UP000324575">
    <property type="component" value="Unassembled WGS sequence"/>
</dbReference>
<dbReference type="EMBL" id="SNRX01000006">
    <property type="protein sequence ID" value="KAA6302621.1"/>
    <property type="molecule type" value="Genomic_DNA"/>
</dbReference>
<dbReference type="Gene3D" id="3.40.50.300">
    <property type="entry name" value="P-loop containing nucleotide triphosphate hydrolases"/>
    <property type="match status" value="1"/>
</dbReference>
<dbReference type="PANTHER" id="PTHR39206:SF1">
    <property type="entry name" value="SLL8004 PROTEIN"/>
    <property type="match status" value="1"/>
</dbReference>
<dbReference type="PANTHER" id="PTHR39206">
    <property type="entry name" value="SLL8004 PROTEIN"/>
    <property type="match status" value="1"/>
</dbReference>
<dbReference type="GO" id="GO:0016301">
    <property type="term" value="F:kinase activity"/>
    <property type="evidence" value="ECO:0007669"/>
    <property type="project" value="InterPro"/>
</dbReference>
<dbReference type="InterPro" id="IPR027417">
    <property type="entry name" value="P-loop_NTPase"/>
</dbReference>
<evidence type="ECO:0000313" key="6">
    <source>
        <dbReference type="Proteomes" id="UP000324575"/>
    </source>
</evidence>
<dbReference type="AlphaFoldDB" id="A0A5M8P2H5"/>
<dbReference type="Pfam" id="PF06414">
    <property type="entry name" value="Zeta_toxin"/>
    <property type="match status" value="1"/>
</dbReference>
<evidence type="ECO:0000256" key="3">
    <source>
        <dbReference type="SAM" id="Phobius"/>
    </source>
</evidence>
<keyword evidence="3" id="KW-0812">Transmembrane</keyword>
<sequence>MNKNLSEKVAIEAGRIMLRRIDELLTENVNFAFETTLATKTYKNTILRAKAAGYTVTLLFFWLQTISLAKERVKKRVTEGGHNIDETVIERRYLNGIINLFDIYLPIADEVLIFDNLEGKHELIAKKINDLGLSILNEPKFNYMVDNH</sequence>
<keyword evidence="1" id="KW-0547">Nucleotide-binding</keyword>
<comment type="caution">
    <text evidence="5">The sequence shown here is derived from an EMBL/GenBank/DDBJ whole genome shotgun (WGS) entry which is preliminary data.</text>
</comment>
<feature type="transmembrane region" description="Helical" evidence="3">
    <location>
        <begin position="51"/>
        <end position="69"/>
    </location>
</feature>
<reference evidence="5 6" key="1">
    <citation type="submission" date="2019-03" db="EMBL/GenBank/DDBJ databases">
        <title>Single cell metagenomics reveals metabolic interactions within the superorganism composed of flagellate Streblomastix strix and complex community of Bacteroidetes bacteria on its surface.</title>
        <authorList>
            <person name="Treitli S.C."/>
            <person name="Kolisko M."/>
            <person name="Husnik F."/>
            <person name="Keeling P."/>
            <person name="Hampl V."/>
        </authorList>
    </citation>
    <scope>NUCLEOTIDE SEQUENCE [LARGE SCALE GENOMIC DNA]</scope>
    <source>
        <strain evidence="5">St1</strain>
    </source>
</reference>
<evidence type="ECO:0000256" key="1">
    <source>
        <dbReference type="ARBA" id="ARBA00022741"/>
    </source>
</evidence>
<dbReference type="GO" id="GO:0005524">
    <property type="term" value="F:ATP binding"/>
    <property type="evidence" value="ECO:0007669"/>
    <property type="project" value="UniProtKB-KW"/>
</dbReference>
<gene>
    <name evidence="5" type="ORF">EZS26_001128</name>
</gene>
<name>A0A5M8P2H5_9BACT</name>
<keyword evidence="2" id="KW-0067">ATP-binding</keyword>
<protein>
    <recommendedName>
        <fullName evidence="4">Zeta toxin domain-containing protein</fullName>
    </recommendedName>
</protein>
<keyword evidence="3" id="KW-1133">Transmembrane helix</keyword>
<evidence type="ECO:0000259" key="4">
    <source>
        <dbReference type="Pfam" id="PF06414"/>
    </source>
</evidence>
<dbReference type="InterPro" id="IPR010488">
    <property type="entry name" value="Zeta_toxin_domain"/>
</dbReference>
<keyword evidence="3" id="KW-0472">Membrane</keyword>
<evidence type="ECO:0000313" key="5">
    <source>
        <dbReference type="EMBL" id="KAA6302621.1"/>
    </source>
</evidence>
<proteinExistence type="predicted"/>